<evidence type="ECO:0000313" key="2">
    <source>
        <dbReference type="Proteomes" id="UP000240883"/>
    </source>
</evidence>
<gene>
    <name evidence="1" type="ORF">BS50DRAFT_82224</name>
</gene>
<dbReference type="Proteomes" id="UP000240883">
    <property type="component" value="Unassembled WGS sequence"/>
</dbReference>
<organism evidence="1 2">
    <name type="scientific">Corynespora cassiicola Philippines</name>
    <dbReference type="NCBI Taxonomy" id="1448308"/>
    <lineage>
        <taxon>Eukaryota</taxon>
        <taxon>Fungi</taxon>
        <taxon>Dikarya</taxon>
        <taxon>Ascomycota</taxon>
        <taxon>Pezizomycotina</taxon>
        <taxon>Dothideomycetes</taxon>
        <taxon>Pleosporomycetidae</taxon>
        <taxon>Pleosporales</taxon>
        <taxon>Corynesporascaceae</taxon>
        <taxon>Corynespora</taxon>
    </lineage>
</organism>
<proteinExistence type="predicted"/>
<dbReference type="EMBL" id="KZ678245">
    <property type="protein sequence ID" value="PSN58615.1"/>
    <property type="molecule type" value="Genomic_DNA"/>
</dbReference>
<reference evidence="1 2" key="1">
    <citation type="journal article" date="2018" name="Front. Microbiol.">
        <title>Genome-Wide Analysis of Corynespora cassiicola Leaf Fall Disease Putative Effectors.</title>
        <authorList>
            <person name="Lopez D."/>
            <person name="Ribeiro S."/>
            <person name="Label P."/>
            <person name="Fumanal B."/>
            <person name="Venisse J.S."/>
            <person name="Kohler A."/>
            <person name="de Oliveira R.R."/>
            <person name="Labutti K."/>
            <person name="Lipzen A."/>
            <person name="Lail K."/>
            <person name="Bauer D."/>
            <person name="Ohm R.A."/>
            <person name="Barry K.W."/>
            <person name="Spatafora J."/>
            <person name="Grigoriev I.V."/>
            <person name="Martin F.M."/>
            <person name="Pujade-Renaud V."/>
        </authorList>
    </citation>
    <scope>NUCLEOTIDE SEQUENCE [LARGE SCALE GENOMIC DNA]</scope>
    <source>
        <strain evidence="1 2">Philippines</strain>
    </source>
</reference>
<keyword evidence="2" id="KW-1185">Reference proteome</keyword>
<protein>
    <submittedName>
        <fullName evidence="1">Uncharacterized protein</fullName>
    </submittedName>
</protein>
<evidence type="ECO:0000313" key="1">
    <source>
        <dbReference type="EMBL" id="PSN58615.1"/>
    </source>
</evidence>
<name>A0A2T2MZG1_CORCC</name>
<sequence length="267" mass="30871">MPPVSLLELPRELRDLIYDYALFEPRGLLCATSACGARKLYKRGDTHPAFRVRIGRILRYIRHLPRRLRCNEHNQLKYVCWTLYEETVALSVRLNCIVFQDSSTMNAVQQSVDYAHRCSTLRRVAIMCSPSTFSAEYNQPSFSTLMEHCSARPELLARIHIPYWSQTDPNFILVGLSYLSLLRSDRALIALVARIASVSFLSDSTPTFLTTAVRIPRNFRFFPREESFDRLIFERAWRRNHLLSQPSTQAALGDFCRLAEGWFETGL</sequence>
<dbReference type="OrthoDB" id="4790878at2759"/>
<accession>A0A2T2MZG1</accession>
<dbReference type="AlphaFoldDB" id="A0A2T2MZG1"/>